<dbReference type="InterPro" id="IPR003593">
    <property type="entry name" value="AAA+_ATPase"/>
</dbReference>
<dbReference type="GO" id="GO:0016887">
    <property type="term" value="F:ATP hydrolysis activity"/>
    <property type="evidence" value="ECO:0007669"/>
    <property type="project" value="InterPro"/>
</dbReference>
<accession>A0A1F5F358</accession>
<dbReference type="InterPro" id="IPR003439">
    <property type="entry name" value="ABC_transporter-like_ATP-bd"/>
</dbReference>
<evidence type="ECO:0000313" key="6">
    <source>
        <dbReference type="Proteomes" id="UP000176191"/>
    </source>
</evidence>
<dbReference type="CDD" id="cd03255">
    <property type="entry name" value="ABC_MJ0796_LolCDE_FtsE"/>
    <property type="match status" value="1"/>
</dbReference>
<dbReference type="PANTHER" id="PTHR24220:SF86">
    <property type="entry name" value="ABC TRANSPORTER ABCH.1"/>
    <property type="match status" value="1"/>
</dbReference>
<keyword evidence="3" id="KW-0067">ATP-binding</keyword>
<evidence type="ECO:0000256" key="1">
    <source>
        <dbReference type="ARBA" id="ARBA00022448"/>
    </source>
</evidence>
<dbReference type="GO" id="GO:0098796">
    <property type="term" value="C:membrane protein complex"/>
    <property type="evidence" value="ECO:0007669"/>
    <property type="project" value="UniProtKB-ARBA"/>
</dbReference>
<dbReference type="PANTHER" id="PTHR24220">
    <property type="entry name" value="IMPORT ATP-BINDING PROTEIN"/>
    <property type="match status" value="1"/>
</dbReference>
<dbReference type="GO" id="GO:0005886">
    <property type="term" value="C:plasma membrane"/>
    <property type="evidence" value="ECO:0007669"/>
    <property type="project" value="TreeGrafter"/>
</dbReference>
<dbReference type="GO" id="GO:0022857">
    <property type="term" value="F:transmembrane transporter activity"/>
    <property type="evidence" value="ECO:0007669"/>
    <property type="project" value="TreeGrafter"/>
</dbReference>
<dbReference type="Gene3D" id="3.40.50.300">
    <property type="entry name" value="P-loop containing nucleotide triphosphate hydrolases"/>
    <property type="match status" value="1"/>
</dbReference>
<reference evidence="5 6" key="1">
    <citation type="journal article" date="2016" name="Nat. Commun.">
        <title>Thousands of microbial genomes shed light on interconnected biogeochemical processes in an aquifer system.</title>
        <authorList>
            <person name="Anantharaman K."/>
            <person name="Brown C.T."/>
            <person name="Hug L.A."/>
            <person name="Sharon I."/>
            <person name="Castelle C.J."/>
            <person name="Probst A.J."/>
            <person name="Thomas B.C."/>
            <person name="Singh A."/>
            <person name="Wilkins M.J."/>
            <person name="Karaoz U."/>
            <person name="Brodie E.L."/>
            <person name="Williams K.H."/>
            <person name="Hubbard S.S."/>
            <person name="Banfield J.F."/>
        </authorList>
    </citation>
    <scope>NUCLEOTIDE SEQUENCE [LARGE SCALE GENOMIC DNA]</scope>
</reference>
<proteinExistence type="predicted"/>
<dbReference type="Pfam" id="PF00005">
    <property type="entry name" value="ABC_tran"/>
    <property type="match status" value="1"/>
</dbReference>
<gene>
    <name evidence="5" type="ORF">A2228_00255</name>
</gene>
<feature type="domain" description="ABC transporter" evidence="4">
    <location>
        <begin position="1"/>
        <end position="240"/>
    </location>
</feature>
<sequence length="265" mass="29566">MSVEHVNKNYQVGTQEVQVLKDVSTQIHGGDFFVIFGPSGSGKSTLLHTLLGLEKPTAGKVMLLEKDFAQMSQDEAAEFRKTRVGMVYQQPYWIKSLTVLENVAFPLFLLGQMPSEAFGKSLEMLKIVGMEDWQNYSPTELSSGQQQRVSLARALINDPVILVADEPTGNLDTQSGEELMQLLSNLNKQDGRTIVMVTHDLEYLKYATRMIRVVDGKIENEYNQAEVSKLFKEMAGKRGARHIQELEVAGDTKSTHIGRGENNVS</sequence>
<dbReference type="FunFam" id="3.40.50.300:FF:000032">
    <property type="entry name" value="Export ABC transporter ATP-binding protein"/>
    <property type="match status" value="1"/>
</dbReference>
<dbReference type="InterPro" id="IPR027417">
    <property type="entry name" value="P-loop_NTPase"/>
</dbReference>
<dbReference type="Proteomes" id="UP000176191">
    <property type="component" value="Unassembled WGS sequence"/>
</dbReference>
<dbReference type="AlphaFoldDB" id="A0A1F5F358"/>
<dbReference type="EMBL" id="MFAK01000042">
    <property type="protein sequence ID" value="OGD74020.1"/>
    <property type="molecule type" value="Genomic_DNA"/>
</dbReference>
<dbReference type="InterPro" id="IPR015854">
    <property type="entry name" value="ABC_transpr_LolD-like"/>
</dbReference>
<evidence type="ECO:0000256" key="2">
    <source>
        <dbReference type="ARBA" id="ARBA00022741"/>
    </source>
</evidence>
<dbReference type="PROSITE" id="PS50893">
    <property type="entry name" value="ABC_TRANSPORTER_2"/>
    <property type="match status" value="1"/>
</dbReference>
<protein>
    <recommendedName>
        <fullName evidence="4">ABC transporter domain-containing protein</fullName>
    </recommendedName>
</protein>
<evidence type="ECO:0000259" key="4">
    <source>
        <dbReference type="PROSITE" id="PS50893"/>
    </source>
</evidence>
<dbReference type="SUPFAM" id="SSF52540">
    <property type="entry name" value="P-loop containing nucleoside triphosphate hydrolases"/>
    <property type="match status" value="1"/>
</dbReference>
<dbReference type="GO" id="GO:0005524">
    <property type="term" value="F:ATP binding"/>
    <property type="evidence" value="ECO:0007669"/>
    <property type="project" value="UniProtKB-KW"/>
</dbReference>
<dbReference type="SMART" id="SM00382">
    <property type="entry name" value="AAA"/>
    <property type="match status" value="1"/>
</dbReference>
<dbReference type="InterPro" id="IPR017871">
    <property type="entry name" value="ABC_transporter-like_CS"/>
</dbReference>
<evidence type="ECO:0000256" key="3">
    <source>
        <dbReference type="ARBA" id="ARBA00022840"/>
    </source>
</evidence>
<keyword evidence="1" id="KW-0813">Transport</keyword>
<dbReference type="InterPro" id="IPR017911">
    <property type="entry name" value="MacB-like_ATP-bd"/>
</dbReference>
<dbReference type="PROSITE" id="PS00211">
    <property type="entry name" value="ABC_TRANSPORTER_1"/>
    <property type="match status" value="1"/>
</dbReference>
<comment type="caution">
    <text evidence="5">The sequence shown here is derived from an EMBL/GenBank/DDBJ whole genome shotgun (WGS) entry which is preliminary data.</text>
</comment>
<keyword evidence="2" id="KW-0547">Nucleotide-binding</keyword>
<organism evidence="5 6">
    <name type="scientific">Candidatus Collierbacteria bacterium RIFOXYA2_FULL_46_10</name>
    <dbReference type="NCBI Taxonomy" id="1817726"/>
    <lineage>
        <taxon>Bacteria</taxon>
        <taxon>Candidatus Collieribacteriota</taxon>
    </lineage>
</organism>
<name>A0A1F5F358_9BACT</name>
<evidence type="ECO:0000313" key="5">
    <source>
        <dbReference type="EMBL" id="OGD74020.1"/>
    </source>
</evidence>